<dbReference type="GO" id="GO:0071013">
    <property type="term" value="C:catalytic step 2 spliceosome"/>
    <property type="evidence" value="ECO:0007669"/>
    <property type="project" value="TreeGrafter"/>
</dbReference>
<dbReference type="GO" id="GO:0005685">
    <property type="term" value="C:U1 snRNP"/>
    <property type="evidence" value="ECO:0007669"/>
    <property type="project" value="TreeGrafter"/>
</dbReference>
<evidence type="ECO:0000256" key="9">
    <source>
        <dbReference type="ARBA" id="ARBA00030144"/>
    </source>
</evidence>
<keyword evidence="4 10" id="KW-0747">Spliceosome</keyword>
<dbReference type="InterPro" id="IPR016487">
    <property type="entry name" value="Lsm6/sSmF"/>
</dbReference>
<dbReference type="CDD" id="cd01722">
    <property type="entry name" value="Sm_F"/>
    <property type="match status" value="1"/>
</dbReference>
<evidence type="ECO:0000256" key="2">
    <source>
        <dbReference type="ARBA" id="ARBA00007927"/>
    </source>
</evidence>
<comment type="similarity">
    <text evidence="2 10">Belongs to the snRNP Sm proteins family. SmF/LSm6 subfamily.</text>
</comment>
<keyword evidence="7 10" id="KW-0539">Nucleus</keyword>
<dbReference type="Gene3D" id="2.30.30.100">
    <property type="match status" value="1"/>
</dbReference>
<protein>
    <recommendedName>
        <fullName evidence="9">Sm protein F</fullName>
    </recommendedName>
</protein>
<dbReference type="SMART" id="SM00651">
    <property type="entry name" value="Sm"/>
    <property type="match status" value="1"/>
</dbReference>
<dbReference type="PANTHER" id="PTHR11021:SF0">
    <property type="entry name" value="SMALL NUCLEAR RIBONUCLEOPROTEIN F"/>
    <property type="match status" value="1"/>
</dbReference>
<feature type="domain" description="Sm" evidence="11">
    <location>
        <begin position="8"/>
        <end position="80"/>
    </location>
</feature>
<evidence type="ECO:0000256" key="8">
    <source>
        <dbReference type="ARBA" id="ARBA00023274"/>
    </source>
</evidence>
<evidence type="ECO:0000313" key="13">
    <source>
        <dbReference type="Proteomes" id="UP000316270"/>
    </source>
</evidence>
<keyword evidence="3 10" id="KW-0507">mRNA processing</keyword>
<evidence type="ECO:0000313" key="12">
    <source>
        <dbReference type="EMBL" id="QDS74202.1"/>
    </source>
</evidence>
<evidence type="ECO:0000256" key="3">
    <source>
        <dbReference type="ARBA" id="ARBA00022664"/>
    </source>
</evidence>
<keyword evidence="5 10" id="KW-0694">RNA-binding</keyword>
<dbReference type="Proteomes" id="UP000316270">
    <property type="component" value="Chromosome 11"/>
</dbReference>
<dbReference type="InterPro" id="IPR010920">
    <property type="entry name" value="LSM_dom_sf"/>
</dbReference>
<name>A0A517LEY5_9PEZI</name>
<evidence type="ECO:0000256" key="5">
    <source>
        <dbReference type="ARBA" id="ARBA00022884"/>
    </source>
</evidence>
<evidence type="ECO:0000256" key="10">
    <source>
        <dbReference type="PIRNR" id="PIRNR006609"/>
    </source>
</evidence>
<dbReference type="PROSITE" id="PS52002">
    <property type="entry name" value="SM"/>
    <property type="match status" value="1"/>
</dbReference>
<comment type="subcellular location">
    <subcellularLocation>
        <location evidence="1 10">Nucleus</location>
    </subcellularLocation>
</comment>
<dbReference type="PANTHER" id="PTHR11021">
    <property type="entry name" value="SMALL NUCLEAR RIBONUCLEOPROTEIN F SNRNP-F"/>
    <property type="match status" value="1"/>
</dbReference>
<dbReference type="InterPro" id="IPR034100">
    <property type="entry name" value="Sm_F"/>
</dbReference>
<keyword evidence="13" id="KW-1185">Reference proteome</keyword>
<evidence type="ECO:0000256" key="7">
    <source>
        <dbReference type="ARBA" id="ARBA00023242"/>
    </source>
</evidence>
<dbReference type="PIRSF" id="PIRSF006609">
    <property type="entry name" value="snRNP_SmF"/>
    <property type="match status" value="1"/>
</dbReference>
<dbReference type="GO" id="GO:0003723">
    <property type="term" value="F:RNA binding"/>
    <property type="evidence" value="ECO:0007669"/>
    <property type="project" value="UniProtKB-UniRule"/>
</dbReference>
<evidence type="ECO:0000256" key="1">
    <source>
        <dbReference type="ARBA" id="ARBA00004123"/>
    </source>
</evidence>
<dbReference type="InterPro" id="IPR001163">
    <property type="entry name" value="Sm_dom_euk/arc"/>
</dbReference>
<reference evidence="12 13" key="1">
    <citation type="submission" date="2019-07" db="EMBL/GenBank/DDBJ databases">
        <title>Finished genome of Venturia effusa.</title>
        <authorList>
            <person name="Young C.A."/>
            <person name="Cox M.P."/>
            <person name="Ganley A.R.D."/>
            <person name="David W.J."/>
        </authorList>
    </citation>
    <scope>NUCLEOTIDE SEQUENCE [LARGE SCALE GENOMIC DNA]</scope>
    <source>
        <strain evidence="13">albino</strain>
    </source>
</reference>
<dbReference type="GO" id="GO:0000398">
    <property type="term" value="P:mRNA splicing, via spliceosome"/>
    <property type="evidence" value="ECO:0007669"/>
    <property type="project" value="InterPro"/>
</dbReference>
<sequence length="88" mass="9777">MSGFTPINPRPMLQALVDKDVIIRLKWGQEYHGKLISVDSYMNIQMRGADEWIDGKSTGNLGEVLIRCNNVLWISALDAAGKEVEMAG</sequence>
<dbReference type="STRING" id="50376.A0A517LEY5"/>
<dbReference type="OrthoDB" id="409625at2759"/>
<evidence type="ECO:0000259" key="11">
    <source>
        <dbReference type="PROSITE" id="PS52002"/>
    </source>
</evidence>
<dbReference type="SUPFAM" id="SSF50182">
    <property type="entry name" value="Sm-like ribonucleoproteins"/>
    <property type="match status" value="1"/>
</dbReference>
<dbReference type="GO" id="GO:0034715">
    <property type="term" value="C:pICln-Sm protein complex"/>
    <property type="evidence" value="ECO:0007669"/>
    <property type="project" value="TreeGrafter"/>
</dbReference>
<dbReference type="EMBL" id="CP042195">
    <property type="protein sequence ID" value="QDS74202.1"/>
    <property type="molecule type" value="Genomic_DNA"/>
</dbReference>
<dbReference type="InterPro" id="IPR047575">
    <property type="entry name" value="Sm"/>
</dbReference>
<organism evidence="12 13">
    <name type="scientific">Venturia effusa</name>
    <dbReference type="NCBI Taxonomy" id="50376"/>
    <lineage>
        <taxon>Eukaryota</taxon>
        <taxon>Fungi</taxon>
        <taxon>Dikarya</taxon>
        <taxon>Ascomycota</taxon>
        <taxon>Pezizomycotina</taxon>
        <taxon>Dothideomycetes</taxon>
        <taxon>Pleosporomycetidae</taxon>
        <taxon>Venturiales</taxon>
        <taxon>Venturiaceae</taxon>
        <taxon>Venturia</taxon>
    </lineage>
</organism>
<accession>A0A517LEY5</accession>
<gene>
    <name evidence="12" type="primary">SMF1</name>
    <name evidence="12" type="ORF">FKW77_002239</name>
</gene>
<proteinExistence type="inferred from homology"/>
<evidence type="ECO:0000256" key="4">
    <source>
        <dbReference type="ARBA" id="ARBA00022728"/>
    </source>
</evidence>
<keyword evidence="8 10" id="KW-0687">Ribonucleoprotein</keyword>
<dbReference type="Pfam" id="PF01423">
    <property type="entry name" value="LSM"/>
    <property type="match status" value="1"/>
</dbReference>
<evidence type="ECO:0000256" key="6">
    <source>
        <dbReference type="ARBA" id="ARBA00023187"/>
    </source>
</evidence>
<keyword evidence="6 10" id="KW-0508">mRNA splicing</keyword>
<dbReference type="AlphaFoldDB" id="A0A517LEY5"/>